<dbReference type="Proteomes" id="UP001430953">
    <property type="component" value="Unassembled WGS sequence"/>
</dbReference>
<accession>A0AAW2FJV4</accession>
<feature type="transmembrane region" description="Helical" evidence="1">
    <location>
        <begin position="149"/>
        <end position="171"/>
    </location>
</feature>
<evidence type="ECO:0000313" key="3">
    <source>
        <dbReference type="Proteomes" id="UP001430953"/>
    </source>
</evidence>
<organism evidence="2 3">
    <name type="scientific">Cardiocondyla obscurior</name>
    <dbReference type="NCBI Taxonomy" id="286306"/>
    <lineage>
        <taxon>Eukaryota</taxon>
        <taxon>Metazoa</taxon>
        <taxon>Ecdysozoa</taxon>
        <taxon>Arthropoda</taxon>
        <taxon>Hexapoda</taxon>
        <taxon>Insecta</taxon>
        <taxon>Pterygota</taxon>
        <taxon>Neoptera</taxon>
        <taxon>Endopterygota</taxon>
        <taxon>Hymenoptera</taxon>
        <taxon>Apocrita</taxon>
        <taxon>Aculeata</taxon>
        <taxon>Formicoidea</taxon>
        <taxon>Formicidae</taxon>
        <taxon>Myrmicinae</taxon>
        <taxon>Cardiocondyla</taxon>
    </lineage>
</organism>
<gene>
    <name evidence="2" type="ORF">PUN28_010546</name>
</gene>
<dbReference type="AlphaFoldDB" id="A0AAW2FJV4"/>
<sequence>MRYLTVPKKYDFVPNVSCESDRVCFVPMRADPLMYLTRLNYSPRRPSVCRRQYIAKRGPRGPLPRKKLARRRPEGCRETAGRQSVRGTKGVAIMKRRGLLSATFSRRVYTAVFSACPRLPEKWPVFSFLILRIKVFLFEKKMCGFHQRLLIIILFALLLFYVFICILYYFMFVT</sequence>
<protein>
    <submittedName>
        <fullName evidence="2">Uncharacterized protein</fullName>
    </submittedName>
</protein>
<evidence type="ECO:0000313" key="2">
    <source>
        <dbReference type="EMBL" id="KAL0115046.1"/>
    </source>
</evidence>
<keyword evidence="1" id="KW-0472">Membrane</keyword>
<comment type="caution">
    <text evidence="2">The sequence shown here is derived from an EMBL/GenBank/DDBJ whole genome shotgun (WGS) entry which is preliminary data.</text>
</comment>
<proteinExistence type="predicted"/>
<keyword evidence="1" id="KW-1133">Transmembrane helix</keyword>
<dbReference type="EMBL" id="JADYXP020000010">
    <property type="protein sequence ID" value="KAL0115046.1"/>
    <property type="molecule type" value="Genomic_DNA"/>
</dbReference>
<evidence type="ECO:0000256" key="1">
    <source>
        <dbReference type="SAM" id="Phobius"/>
    </source>
</evidence>
<keyword evidence="1" id="KW-0812">Transmembrane</keyword>
<name>A0AAW2FJV4_9HYME</name>
<keyword evidence="3" id="KW-1185">Reference proteome</keyword>
<reference evidence="2 3" key="1">
    <citation type="submission" date="2023-03" db="EMBL/GenBank/DDBJ databases">
        <title>High recombination rates correlate with genetic variation in Cardiocondyla obscurior ants.</title>
        <authorList>
            <person name="Errbii M."/>
        </authorList>
    </citation>
    <scope>NUCLEOTIDE SEQUENCE [LARGE SCALE GENOMIC DNA]</scope>
    <source>
        <strain evidence="2">Alpha-2009</strain>
        <tissue evidence="2">Whole body</tissue>
    </source>
</reference>